<feature type="transmembrane region" description="Helical" evidence="1">
    <location>
        <begin position="44"/>
        <end position="62"/>
    </location>
</feature>
<gene>
    <name evidence="2" type="ORF">ED733_007069</name>
</gene>
<keyword evidence="1" id="KW-1133">Transmembrane helix</keyword>
<name>A0A5C6GI44_METRR</name>
<dbReference type="AlphaFoldDB" id="A0A5C6GI44"/>
<evidence type="ECO:0000313" key="2">
    <source>
        <dbReference type="EMBL" id="TWU77482.1"/>
    </source>
</evidence>
<keyword evidence="1" id="KW-0812">Transmembrane</keyword>
<dbReference type="EMBL" id="SBHS01000003">
    <property type="protein sequence ID" value="TWU77482.1"/>
    <property type="molecule type" value="Genomic_DNA"/>
</dbReference>
<evidence type="ECO:0000256" key="1">
    <source>
        <dbReference type="SAM" id="Phobius"/>
    </source>
</evidence>
<reference evidence="3" key="1">
    <citation type="submission" date="2018-12" db="EMBL/GenBank/DDBJ databases">
        <title>The complete genome of Metarhizium rileyi, a key fungal pathogen of Lepidoptera.</title>
        <authorList>
            <person name="Binneck E."/>
            <person name="Lastra C.C.L."/>
            <person name="Sosa-Gomez D.R."/>
        </authorList>
    </citation>
    <scope>NUCLEOTIDE SEQUENCE [LARGE SCALE GENOMIC DNA]</scope>
    <source>
        <strain evidence="3">Cep018-CH2</strain>
    </source>
</reference>
<proteinExistence type="predicted"/>
<accession>A0A5C6GI44</accession>
<organism evidence="2 3">
    <name type="scientific">Metarhizium rileyi (strain RCEF 4871)</name>
    <name type="common">Nomuraea rileyi</name>
    <dbReference type="NCBI Taxonomy" id="1649241"/>
    <lineage>
        <taxon>Eukaryota</taxon>
        <taxon>Fungi</taxon>
        <taxon>Dikarya</taxon>
        <taxon>Ascomycota</taxon>
        <taxon>Pezizomycotina</taxon>
        <taxon>Sordariomycetes</taxon>
        <taxon>Hypocreomycetidae</taxon>
        <taxon>Hypocreales</taxon>
        <taxon>Clavicipitaceae</taxon>
        <taxon>Metarhizium</taxon>
    </lineage>
</organism>
<evidence type="ECO:0000313" key="3">
    <source>
        <dbReference type="Proteomes" id="UP000317257"/>
    </source>
</evidence>
<keyword evidence="1" id="KW-0472">Membrane</keyword>
<comment type="caution">
    <text evidence="2">The sequence shown here is derived from an EMBL/GenBank/DDBJ whole genome shotgun (WGS) entry which is preliminary data.</text>
</comment>
<dbReference type="Proteomes" id="UP000317257">
    <property type="component" value="Unassembled WGS sequence"/>
</dbReference>
<protein>
    <submittedName>
        <fullName evidence="2">Uncharacterized protein</fullName>
    </submittedName>
</protein>
<sequence>MEAKDAALRAVRMKRTVEGETKAAMKEAAKKDYQRRYDVAARKWVSTMIALPILIVTSYYLFDRLALGNGPKTL</sequence>